<dbReference type="AlphaFoldDB" id="T5AFT8"/>
<sequence length="296" mass="32857">MTTFYEQFPVLVHPYLHTGMCAYELGNTSARNAIVFIGGGVGAGGPHTTPYIRTVARRLDQFPVLSFSVFEIRMRSSFVGYGTDSLENDVYHISALVKHLRVQGRRKIVLFGHSLGCQGCMAYTDYASHLTAPVDGFILLGPISTRESLPLLFWPDHQANIDLAAEWISQGKAADCLPNEVLPRGLFGVPMSAYRLHSLFAKGGDDDYFSSDLDNETVARVWGMFNRPVLVLHPEKDERVPDNVDQAAQNMRYRNANPCVSPRSGLIPGADHMITDDLPQHWLASRVVSFLFTVAD</sequence>
<dbReference type="HOGENOM" id="CLU_049633_3_0_1"/>
<dbReference type="SUPFAM" id="SSF53474">
    <property type="entry name" value="alpha/beta-Hydrolases"/>
    <property type="match status" value="1"/>
</dbReference>
<gene>
    <name evidence="1" type="ORF">OCS_03012</name>
</gene>
<dbReference type="OrthoDB" id="10034502at2759"/>
<organism evidence="1 2">
    <name type="scientific">Ophiocordyceps sinensis (strain Co18 / CGMCC 3.14243)</name>
    <name type="common">Yarsagumba caterpillar fungus</name>
    <name type="synonym">Hirsutella sinensis</name>
    <dbReference type="NCBI Taxonomy" id="911162"/>
    <lineage>
        <taxon>Eukaryota</taxon>
        <taxon>Fungi</taxon>
        <taxon>Dikarya</taxon>
        <taxon>Ascomycota</taxon>
        <taxon>Pezizomycotina</taxon>
        <taxon>Sordariomycetes</taxon>
        <taxon>Hypocreomycetidae</taxon>
        <taxon>Hypocreales</taxon>
        <taxon>Ophiocordycipitaceae</taxon>
        <taxon>Ophiocordyceps</taxon>
    </lineage>
</organism>
<evidence type="ECO:0000313" key="2">
    <source>
        <dbReference type="Proteomes" id="UP000019374"/>
    </source>
</evidence>
<dbReference type="InterPro" id="IPR013744">
    <property type="entry name" value="SidJ"/>
</dbReference>
<dbReference type="InterPro" id="IPR029058">
    <property type="entry name" value="AB_hydrolase_fold"/>
</dbReference>
<accession>T5AFT8</accession>
<evidence type="ECO:0000313" key="1">
    <source>
        <dbReference type="EMBL" id="EQL01281.1"/>
    </source>
</evidence>
<dbReference type="eggNOG" id="KOG4840">
    <property type="taxonomic scope" value="Eukaryota"/>
</dbReference>
<dbReference type="Pfam" id="PF08538">
    <property type="entry name" value="DUF1749"/>
    <property type="match status" value="1"/>
</dbReference>
<dbReference type="PANTHER" id="PTHR31591">
    <property type="entry name" value="UPF0613 PROTEIN PB24D3.06C"/>
    <property type="match status" value="1"/>
</dbReference>
<reference evidence="1 2" key="1">
    <citation type="journal article" date="2013" name="Chin. Sci. Bull.">
        <title>Genome survey uncovers the secrets of sex and lifestyle in caterpillar fungus.</title>
        <authorList>
            <person name="Hu X."/>
            <person name="Zhang Y."/>
            <person name="Xiao G."/>
            <person name="Zheng P."/>
            <person name="Xia Y."/>
            <person name="Zhang X."/>
            <person name="St Leger R.J."/>
            <person name="Liu X."/>
            <person name="Wang C."/>
        </authorList>
    </citation>
    <scope>NUCLEOTIDE SEQUENCE [LARGE SCALE GENOMIC DNA]</scope>
    <source>
        <strain evidence="2">Co18 / CGMCC 3.14243</strain>
        <tissue evidence="1">Fruit-body</tissue>
    </source>
</reference>
<proteinExistence type="predicted"/>
<dbReference type="EMBL" id="KE652524">
    <property type="protein sequence ID" value="EQL01281.1"/>
    <property type="molecule type" value="Genomic_DNA"/>
</dbReference>
<name>T5AFT8_OPHSC</name>
<dbReference type="PANTHER" id="PTHR31591:SF7">
    <property type="entry name" value="DUF1749-DOMAIN-CONTAINING PROTEIN"/>
    <property type="match status" value="1"/>
</dbReference>
<dbReference type="Gene3D" id="3.40.50.1820">
    <property type="entry name" value="alpha/beta hydrolase"/>
    <property type="match status" value="1"/>
</dbReference>
<protein>
    <submittedName>
        <fullName evidence="1">Esterase/lipase superfamily protein</fullName>
    </submittedName>
</protein>
<dbReference type="Proteomes" id="UP000019374">
    <property type="component" value="Unassembled WGS sequence"/>
</dbReference>